<name>A0A9P6INT0_MORAP</name>
<evidence type="ECO:0000256" key="1">
    <source>
        <dbReference type="SAM" id="MobiDB-lite"/>
    </source>
</evidence>
<evidence type="ECO:0000313" key="2">
    <source>
        <dbReference type="EMBL" id="KAF9941719.1"/>
    </source>
</evidence>
<accession>A0A9P6INT0</accession>
<feature type="region of interest" description="Disordered" evidence="1">
    <location>
        <begin position="1"/>
        <end position="20"/>
    </location>
</feature>
<feature type="non-terminal residue" evidence="2">
    <location>
        <position position="1"/>
    </location>
</feature>
<proteinExistence type="predicted"/>
<sequence length="229" mass="25994">MEDQAEAAMSPVMTKKAKLARGQTLESRLAQLKRTKKEDYAARTRLPRTTYDKVMRIVKAPPYELPETYRPAQLRSTLESQVEPLACWKASLSQFDLIWNKVKNRLEKDVNQHQTQRRGAVEPGASSTAQASSGQQSQEPETRTCTVTVSKILRPDLRDQMDTILDLLRAAQEQVTDIMMFLSMIVLKHTRLLAAGHLTQDMDEDTVLDVKTLLPPDFEWNKDVPSVIS</sequence>
<keyword evidence="3" id="KW-1185">Reference proteome</keyword>
<organism evidence="2 3">
    <name type="scientific">Mortierella alpina</name>
    <name type="common">Oleaginous fungus</name>
    <name type="synonym">Mortierella renispora</name>
    <dbReference type="NCBI Taxonomy" id="64518"/>
    <lineage>
        <taxon>Eukaryota</taxon>
        <taxon>Fungi</taxon>
        <taxon>Fungi incertae sedis</taxon>
        <taxon>Mucoromycota</taxon>
        <taxon>Mortierellomycotina</taxon>
        <taxon>Mortierellomycetes</taxon>
        <taxon>Mortierellales</taxon>
        <taxon>Mortierellaceae</taxon>
        <taxon>Mortierella</taxon>
    </lineage>
</organism>
<feature type="region of interest" description="Disordered" evidence="1">
    <location>
        <begin position="110"/>
        <end position="144"/>
    </location>
</feature>
<feature type="compositionally biased region" description="Low complexity" evidence="1">
    <location>
        <begin position="124"/>
        <end position="138"/>
    </location>
</feature>
<gene>
    <name evidence="2" type="ORF">BGZ70_006211</name>
</gene>
<dbReference type="EMBL" id="JAAAHY010003445">
    <property type="protein sequence ID" value="KAF9941719.1"/>
    <property type="molecule type" value="Genomic_DNA"/>
</dbReference>
<reference evidence="2" key="1">
    <citation type="journal article" date="2020" name="Fungal Divers.">
        <title>Resolving the Mortierellaceae phylogeny through synthesis of multi-gene phylogenetics and phylogenomics.</title>
        <authorList>
            <person name="Vandepol N."/>
            <person name="Liber J."/>
            <person name="Desiro A."/>
            <person name="Na H."/>
            <person name="Kennedy M."/>
            <person name="Barry K."/>
            <person name="Grigoriev I.V."/>
            <person name="Miller A.N."/>
            <person name="O'Donnell K."/>
            <person name="Stajich J.E."/>
            <person name="Bonito G."/>
        </authorList>
    </citation>
    <scope>NUCLEOTIDE SEQUENCE</scope>
    <source>
        <strain evidence="2">CK1249</strain>
    </source>
</reference>
<dbReference type="OrthoDB" id="10399862at2759"/>
<dbReference type="AlphaFoldDB" id="A0A9P6INT0"/>
<comment type="caution">
    <text evidence="2">The sequence shown here is derived from an EMBL/GenBank/DDBJ whole genome shotgun (WGS) entry which is preliminary data.</text>
</comment>
<protein>
    <submittedName>
        <fullName evidence="2">Uncharacterized protein</fullName>
    </submittedName>
</protein>
<evidence type="ECO:0000313" key="3">
    <source>
        <dbReference type="Proteomes" id="UP000738359"/>
    </source>
</evidence>
<dbReference type="Proteomes" id="UP000738359">
    <property type="component" value="Unassembled WGS sequence"/>
</dbReference>